<dbReference type="PANTHER" id="PTHR33744">
    <property type="entry name" value="CARBOHYDRATE DIACID REGULATOR"/>
    <property type="match status" value="1"/>
</dbReference>
<dbReference type="Pfam" id="PF13556">
    <property type="entry name" value="HTH_30"/>
    <property type="match status" value="1"/>
</dbReference>
<accession>A0A939QCY5</accession>
<feature type="domain" description="Purine catabolism PurC-like" evidence="1">
    <location>
        <begin position="22"/>
        <end position="132"/>
    </location>
</feature>
<organism evidence="3 4">
    <name type="scientific">Leucobacter tardus</name>
    <dbReference type="NCBI Taxonomy" id="501483"/>
    <lineage>
        <taxon>Bacteria</taxon>
        <taxon>Bacillati</taxon>
        <taxon>Actinomycetota</taxon>
        <taxon>Actinomycetes</taxon>
        <taxon>Micrococcales</taxon>
        <taxon>Microbacteriaceae</taxon>
        <taxon>Leucobacter</taxon>
    </lineage>
</organism>
<sequence>MEPTYTTIELGTLVHQYQLGLVLIAGVRADTDERPVQWVHVSELEDPALFLPPRTVLLTTGARLSQHADQETADAFVQRLIDADATALGIAVGLHWDRIPQTFVRACDRTGFPLFRVPYDTAFISIVQTAARLLDAKAHARDAWALESQRGIARAALHRDGIGAAVREAAARLGRWVAITDRTGRVIEYAPRSERDAATAEWVRREARLLVDRGVRAGLARGSGEQGVQMQTLGHAGQLHGVLVTQGEHAPDHADQTVIGLVAALATVQLDHRAATVSAEASLRRALLELLLDRRRDLAARVSATIMPRLPQGEVRVVIVPGGARDPEFAEDVTSLAATGQGVLLADRGDTAVLICEQARFPDLRRLVRTHRLPAGASERGPIEQVADLLDQAQRAAAQTPEAGDVTAYSPALHRGLMHLLESQPEARHQAETLLAPLAAHDARQGDVIESTLRAWLRHHGQTSAAAQELGAHRHTVKARVSTAATLLQRDLDDPDARAELWSALRLLGRDHIPGSEIR</sequence>
<evidence type="ECO:0000259" key="1">
    <source>
        <dbReference type="Pfam" id="PF07905"/>
    </source>
</evidence>
<dbReference type="InterPro" id="IPR042070">
    <property type="entry name" value="PucR_C-HTH_sf"/>
</dbReference>
<evidence type="ECO:0000259" key="2">
    <source>
        <dbReference type="Pfam" id="PF13556"/>
    </source>
</evidence>
<proteinExistence type="predicted"/>
<dbReference type="Gene3D" id="1.10.10.2840">
    <property type="entry name" value="PucR C-terminal helix-turn-helix domain"/>
    <property type="match status" value="1"/>
</dbReference>
<dbReference type="Pfam" id="PF07905">
    <property type="entry name" value="PucR"/>
    <property type="match status" value="1"/>
</dbReference>
<dbReference type="InterPro" id="IPR025736">
    <property type="entry name" value="PucR_C-HTH_dom"/>
</dbReference>
<evidence type="ECO:0000313" key="3">
    <source>
        <dbReference type="EMBL" id="MBO2989870.1"/>
    </source>
</evidence>
<comment type="caution">
    <text evidence="3">The sequence shown here is derived from an EMBL/GenBank/DDBJ whole genome shotgun (WGS) entry which is preliminary data.</text>
</comment>
<evidence type="ECO:0000313" key="4">
    <source>
        <dbReference type="Proteomes" id="UP000668403"/>
    </source>
</evidence>
<dbReference type="Proteomes" id="UP000668403">
    <property type="component" value="Unassembled WGS sequence"/>
</dbReference>
<reference evidence="3" key="1">
    <citation type="submission" date="2021-03" db="EMBL/GenBank/DDBJ databases">
        <title>Leucobacter chromiisoli sp. nov., isolated from chromium-containing soil of chemical plant.</title>
        <authorList>
            <person name="Xu Z."/>
        </authorList>
    </citation>
    <scope>NUCLEOTIDE SEQUENCE</scope>
    <source>
        <strain evidence="3">K 70/01</strain>
    </source>
</reference>
<feature type="domain" description="PucR C-terminal helix-turn-helix" evidence="2">
    <location>
        <begin position="452"/>
        <end position="507"/>
    </location>
</feature>
<dbReference type="AlphaFoldDB" id="A0A939QCY5"/>
<dbReference type="PANTHER" id="PTHR33744:SF1">
    <property type="entry name" value="DNA-BINDING TRANSCRIPTIONAL ACTIVATOR ADER"/>
    <property type="match status" value="1"/>
</dbReference>
<keyword evidence="4" id="KW-1185">Reference proteome</keyword>
<gene>
    <name evidence="3" type="ORF">J4H85_07665</name>
</gene>
<dbReference type="InterPro" id="IPR051448">
    <property type="entry name" value="CdaR-like_regulators"/>
</dbReference>
<name>A0A939QCY5_9MICO</name>
<dbReference type="RefSeq" id="WP_208238438.1">
    <property type="nucleotide sequence ID" value="NZ_BAAAQU010000002.1"/>
</dbReference>
<dbReference type="InterPro" id="IPR012914">
    <property type="entry name" value="PucR_dom"/>
</dbReference>
<protein>
    <submittedName>
        <fullName evidence="3">PucR family transcriptional regulator</fullName>
    </submittedName>
</protein>
<dbReference type="EMBL" id="JAGFBF010000005">
    <property type="protein sequence ID" value="MBO2989870.1"/>
    <property type="molecule type" value="Genomic_DNA"/>
</dbReference>